<reference evidence="1 2" key="1">
    <citation type="submission" date="2019-02" db="EMBL/GenBank/DDBJ databases">
        <title>Paracoccus subflavus sp. nov., isolated from marine sediment of the Pacific Ocean.</title>
        <authorList>
            <person name="Zhang G."/>
        </authorList>
    </citation>
    <scope>NUCLEOTIDE SEQUENCE [LARGE SCALE GENOMIC DNA]</scope>
    <source>
        <strain evidence="1 2">GY0581</strain>
    </source>
</reference>
<dbReference type="Proteomes" id="UP000293520">
    <property type="component" value="Unassembled WGS sequence"/>
</dbReference>
<accession>A0A4V6MTD6</accession>
<dbReference type="RefSeq" id="WP_130990642.1">
    <property type="nucleotide sequence ID" value="NZ_SISK01000004.1"/>
</dbReference>
<dbReference type="EMBL" id="SISK01000004">
    <property type="protein sequence ID" value="TBN41162.1"/>
    <property type="molecule type" value="Genomic_DNA"/>
</dbReference>
<organism evidence="1 2">
    <name type="scientific">Paracoccus subflavus</name>
    <dbReference type="NCBI Taxonomy" id="2528244"/>
    <lineage>
        <taxon>Bacteria</taxon>
        <taxon>Pseudomonadati</taxon>
        <taxon>Pseudomonadota</taxon>
        <taxon>Alphaproteobacteria</taxon>
        <taxon>Rhodobacterales</taxon>
        <taxon>Paracoccaceae</taxon>
        <taxon>Paracoccus</taxon>
    </lineage>
</organism>
<comment type="caution">
    <text evidence="1">The sequence shown here is derived from an EMBL/GenBank/DDBJ whole genome shotgun (WGS) entry which is preliminary data.</text>
</comment>
<sequence>MTNEEAANLVKRVDELERSNKALWAWVKALANQDTMILEFFFRSEDRNEEAMLQSRNIVNHITDNAHYLHGISVEDTNE</sequence>
<gene>
    <name evidence="1" type="ORF">EYE42_07225</name>
</gene>
<dbReference type="AlphaFoldDB" id="A0A4V6MTD6"/>
<proteinExistence type="predicted"/>
<name>A0A4V6MTD6_9RHOB</name>
<evidence type="ECO:0000313" key="2">
    <source>
        <dbReference type="Proteomes" id="UP000293520"/>
    </source>
</evidence>
<protein>
    <submittedName>
        <fullName evidence="1">Uncharacterized protein</fullName>
    </submittedName>
</protein>
<dbReference type="OrthoDB" id="9970724at2"/>
<evidence type="ECO:0000313" key="1">
    <source>
        <dbReference type="EMBL" id="TBN41162.1"/>
    </source>
</evidence>
<keyword evidence="2" id="KW-1185">Reference proteome</keyword>